<keyword evidence="4 10" id="KW-0067">ATP-binding</keyword>
<dbReference type="Proteomes" id="UP000545876">
    <property type="component" value="Unassembled WGS sequence"/>
</dbReference>
<comment type="subcellular location">
    <subcellularLocation>
        <location evidence="1">Cell membrane</location>
        <topology evidence="1">Multi-pass membrane protein</topology>
    </subcellularLocation>
</comment>
<organism evidence="10 11">
    <name type="scientific">Candidatus Dojkabacteria bacterium</name>
    <dbReference type="NCBI Taxonomy" id="2099670"/>
    <lineage>
        <taxon>Bacteria</taxon>
        <taxon>Candidatus Dojkabacteria</taxon>
    </lineage>
</organism>
<reference evidence="10 11" key="1">
    <citation type="journal article" date="2020" name="Biotechnol. Biofuels">
        <title>New insights from the biogas microbiome by comprehensive genome-resolved metagenomics of nearly 1600 species originating from multiple anaerobic digesters.</title>
        <authorList>
            <person name="Campanaro S."/>
            <person name="Treu L."/>
            <person name="Rodriguez-R L.M."/>
            <person name="Kovalovszki A."/>
            <person name="Ziels R.M."/>
            <person name="Maus I."/>
            <person name="Zhu X."/>
            <person name="Kougias P.G."/>
            <person name="Basile A."/>
            <person name="Luo G."/>
            <person name="Schluter A."/>
            <person name="Konstantinidis K.T."/>
            <person name="Angelidaki I."/>
        </authorList>
    </citation>
    <scope>NUCLEOTIDE SEQUENCE [LARGE SCALE GENOMIC DNA]</scope>
    <source>
        <strain evidence="10">AS06rmzACSIP_65</strain>
    </source>
</reference>
<keyword evidence="2 7" id="KW-0812">Transmembrane</keyword>
<evidence type="ECO:0000256" key="1">
    <source>
        <dbReference type="ARBA" id="ARBA00004651"/>
    </source>
</evidence>
<sequence length="606" mass="70101">MLSEKLVKKISTLKKVLSFVYGKYTVVSVSRDFLFIISTASEIYGIKILGRFIDATADILLNWNGFDFKLFLVSDSFKFLMIIFLLWVVKHICTQLRAYLYTVIYEKVWSESQTMMISKVANSNLQDVEKKQFQDMLAFAPSFSIGRIVDVYDNFSIILSNVVRLLSAVIILAGEVGPTVILLVAFVIPEALAIHYRRRRIRDYLDESVGKLRFLAYVQNLALTISNFLELRVNNIYNFLKRRYTEEYDEYLDGYYKSQYLFYKTKSVFGILSNLFKYAYIIYVLAVSITKKLSFGTFKALYDYVEVAHTSITDIFNSLSLVSTNLGYIDKFFDLINFQGFGDVYHGEKRLPKGTPKLEFKNLSFSYPDEPETTVLDNLSLIIEPGEKVAFFGGDGSGKSTVVKILTGLYGVEQGEYLLNDIPTKELNRGQLKKKLSIIFQDFINYHFSLRENVVISGQRKKVNRELYDTVIETAGVNKFKKVVHVDDESILGKTFPSGKELSPAYWQRLAIARMLYRNKSIFIMDEPFTYVDNKSGENILENIFKYLGREKSLIYITRNISLLDKFDRIYYFKGGKIVEFGSWNELIKVKGMFYQEFIQQKSDKE</sequence>
<dbReference type="EMBL" id="JAAZBX010000002">
    <property type="protein sequence ID" value="NLD25156.1"/>
    <property type="molecule type" value="Genomic_DNA"/>
</dbReference>
<evidence type="ECO:0000259" key="9">
    <source>
        <dbReference type="PROSITE" id="PS50929"/>
    </source>
</evidence>
<dbReference type="GO" id="GO:0034040">
    <property type="term" value="F:ATPase-coupled lipid transmembrane transporter activity"/>
    <property type="evidence" value="ECO:0007669"/>
    <property type="project" value="TreeGrafter"/>
</dbReference>
<dbReference type="PROSITE" id="PS50893">
    <property type="entry name" value="ABC_TRANSPORTER_2"/>
    <property type="match status" value="1"/>
</dbReference>
<evidence type="ECO:0000256" key="2">
    <source>
        <dbReference type="ARBA" id="ARBA00022692"/>
    </source>
</evidence>
<keyword evidence="3" id="KW-0547">Nucleotide-binding</keyword>
<evidence type="ECO:0000256" key="6">
    <source>
        <dbReference type="ARBA" id="ARBA00023136"/>
    </source>
</evidence>
<dbReference type="SMART" id="SM00382">
    <property type="entry name" value="AAA"/>
    <property type="match status" value="1"/>
</dbReference>
<dbReference type="CDD" id="cd03228">
    <property type="entry name" value="ABCC_MRP_Like"/>
    <property type="match status" value="1"/>
</dbReference>
<evidence type="ECO:0000256" key="5">
    <source>
        <dbReference type="ARBA" id="ARBA00022989"/>
    </source>
</evidence>
<dbReference type="AlphaFoldDB" id="A0A847D062"/>
<dbReference type="InterPro" id="IPR011527">
    <property type="entry name" value="ABC1_TM_dom"/>
</dbReference>
<dbReference type="InterPro" id="IPR027417">
    <property type="entry name" value="P-loop_NTPase"/>
</dbReference>
<evidence type="ECO:0000256" key="3">
    <source>
        <dbReference type="ARBA" id="ARBA00022741"/>
    </source>
</evidence>
<dbReference type="InterPro" id="IPR003593">
    <property type="entry name" value="AAA+_ATPase"/>
</dbReference>
<dbReference type="Gene3D" id="1.20.1560.10">
    <property type="entry name" value="ABC transporter type 1, transmembrane domain"/>
    <property type="match status" value="1"/>
</dbReference>
<name>A0A847D062_9BACT</name>
<dbReference type="Gene3D" id="3.40.50.300">
    <property type="entry name" value="P-loop containing nucleotide triphosphate hydrolases"/>
    <property type="match status" value="1"/>
</dbReference>
<dbReference type="SUPFAM" id="SSF90123">
    <property type="entry name" value="ABC transporter transmembrane region"/>
    <property type="match status" value="1"/>
</dbReference>
<evidence type="ECO:0000256" key="4">
    <source>
        <dbReference type="ARBA" id="ARBA00022840"/>
    </source>
</evidence>
<dbReference type="GO" id="GO:0005524">
    <property type="term" value="F:ATP binding"/>
    <property type="evidence" value="ECO:0007669"/>
    <property type="project" value="UniProtKB-KW"/>
</dbReference>
<evidence type="ECO:0000313" key="11">
    <source>
        <dbReference type="Proteomes" id="UP000545876"/>
    </source>
</evidence>
<accession>A0A847D062</accession>
<evidence type="ECO:0000259" key="8">
    <source>
        <dbReference type="PROSITE" id="PS50893"/>
    </source>
</evidence>
<feature type="domain" description="ABC transmembrane type-1" evidence="9">
    <location>
        <begin position="33"/>
        <end position="324"/>
    </location>
</feature>
<dbReference type="PANTHER" id="PTHR24221">
    <property type="entry name" value="ATP-BINDING CASSETTE SUB-FAMILY B"/>
    <property type="match status" value="1"/>
</dbReference>
<dbReference type="InterPro" id="IPR036640">
    <property type="entry name" value="ABC1_TM_sf"/>
</dbReference>
<dbReference type="GO" id="GO:0005886">
    <property type="term" value="C:plasma membrane"/>
    <property type="evidence" value="ECO:0007669"/>
    <property type="project" value="UniProtKB-SubCell"/>
</dbReference>
<dbReference type="SUPFAM" id="SSF52540">
    <property type="entry name" value="P-loop containing nucleoside triphosphate hydrolases"/>
    <property type="match status" value="1"/>
</dbReference>
<dbReference type="PROSITE" id="PS50929">
    <property type="entry name" value="ABC_TM1F"/>
    <property type="match status" value="1"/>
</dbReference>
<feature type="transmembrane region" description="Helical" evidence="7">
    <location>
        <begin position="70"/>
        <end position="89"/>
    </location>
</feature>
<comment type="caution">
    <text evidence="10">The sequence shown here is derived from an EMBL/GenBank/DDBJ whole genome shotgun (WGS) entry which is preliminary data.</text>
</comment>
<dbReference type="InterPro" id="IPR039421">
    <property type="entry name" value="Type_1_exporter"/>
</dbReference>
<proteinExistence type="predicted"/>
<dbReference type="InterPro" id="IPR003439">
    <property type="entry name" value="ABC_transporter-like_ATP-bd"/>
</dbReference>
<feature type="domain" description="ABC transporter" evidence="8">
    <location>
        <begin position="358"/>
        <end position="600"/>
    </location>
</feature>
<evidence type="ECO:0000313" key="10">
    <source>
        <dbReference type="EMBL" id="NLD25156.1"/>
    </source>
</evidence>
<protein>
    <submittedName>
        <fullName evidence="10">ABC transporter ATP-binding protein</fullName>
    </submittedName>
</protein>
<gene>
    <name evidence="10" type="ORF">GX656_00740</name>
</gene>
<keyword evidence="6 7" id="KW-0472">Membrane</keyword>
<feature type="transmembrane region" description="Helical" evidence="7">
    <location>
        <begin position="267"/>
        <end position="289"/>
    </location>
</feature>
<dbReference type="GO" id="GO:0016887">
    <property type="term" value="F:ATP hydrolysis activity"/>
    <property type="evidence" value="ECO:0007669"/>
    <property type="project" value="InterPro"/>
</dbReference>
<keyword evidence="5 7" id="KW-1133">Transmembrane helix</keyword>
<dbReference type="Pfam" id="PF00005">
    <property type="entry name" value="ABC_tran"/>
    <property type="match status" value="1"/>
</dbReference>
<evidence type="ECO:0000256" key="7">
    <source>
        <dbReference type="SAM" id="Phobius"/>
    </source>
</evidence>
<dbReference type="PANTHER" id="PTHR24221:SF654">
    <property type="entry name" value="ATP-BINDING CASSETTE SUB-FAMILY B MEMBER 6"/>
    <property type="match status" value="1"/>
</dbReference>
<dbReference type="GO" id="GO:0140359">
    <property type="term" value="F:ABC-type transporter activity"/>
    <property type="evidence" value="ECO:0007669"/>
    <property type="project" value="InterPro"/>
</dbReference>